<keyword evidence="7" id="KW-1185">Reference proteome</keyword>
<evidence type="ECO:0000256" key="4">
    <source>
        <dbReference type="SAM" id="SignalP"/>
    </source>
</evidence>
<dbReference type="InterPro" id="IPR050248">
    <property type="entry name" value="Polysacc_deacetylase_ArnD"/>
</dbReference>
<reference evidence="7" key="1">
    <citation type="journal article" date="2019" name="Int. J. Syst. Evol. Microbiol.">
        <title>The Global Catalogue of Microorganisms (GCM) 10K type strain sequencing project: providing services to taxonomists for standard genome sequencing and annotation.</title>
        <authorList>
            <consortium name="The Broad Institute Genomics Platform"/>
            <consortium name="The Broad Institute Genome Sequencing Center for Infectious Disease"/>
            <person name="Wu L."/>
            <person name="Ma J."/>
        </authorList>
    </citation>
    <scope>NUCLEOTIDE SEQUENCE [LARGE SCALE GENOMIC DNA]</scope>
    <source>
        <strain evidence="7">JCM 6242</strain>
    </source>
</reference>
<evidence type="ECO:0000259" key="5">
    <source>
        <dbReference type="PROSITE" id="PS51677"/>
    </source>
</evidence>
<dbReference type="PANTHER" id="PTHR10587:SF133">
    <property type="entry name" value="CHITIN DEACETYLASE 1-RELATED"/>
    <property type="match status" value="1"/>
</dbReference>
<feature type="compositionally biased region" description="Low complexity" evidence="3">
    <location>
        <begin position="30"/>
        <end position="48"/>
    </location>
</feature>
<dbReference type="SUPFAM" id="SSF88713">
    <property type="entry name" value="Glycoside hydrolase/deacetylase"/>
    <property type="match status" value="1"/>
</dbReference>
<evidence type="ECO:0000256" key="1">
    <source>
        <dbReference type="ARBA" id="ARBA00022723"/>
    </source>
</evidence>
<gene>
    <name evidence="6" type="ORF">GCM10010517_07140</name>
</gene>
<feature type="domain" description="NodB homology" evidence="5">
    <location>
        <begin position="87"/>
        <end position="263"/>
    </location>
</feature>
<feature type="compositionally biased region" description="Basic and acidic residues" evidence="3">
    <location>
        <begin position="58"/>
        <end position="67"/>
    </location>
</feature>
<comment type="caution">
    <text evidence="6">The sequence shown here is derived from an EMBL/GenBank/DDBJ whole genome shotgun (WGS) entry which is preliminary data.</text>
</comment>
<dbReference type="Proteomes" id="UP001500831">
    <property type="component" value="Unassembled WGS sequence"/>
</dbReference>
<dbReference type="PANTHER" id="PTHR10587">
    <property type="entry name" value="GLYCOSYL TRANSFERASE-RELATED"/>
    <property type="match status" value="1"/>
</dbReference>
<evidence type="ECO:0000256" key="3">
    <source>
        <dbReference type="SAM" id="MobiDB-lite"/>
    </source>
</evidence>
<dbReference type="InterPro" id="IPR011330">
    <property type="entry name" value="Glyco_hydro/deAcase_b/a-brl"/>
</dbReference>
<dbReference type="CDD" id="cd10917">
    <property type="entry name" value="CE4_NodB_like_6s_7s"/>
    <property type="match status" value="1"/>
</dbReference>
<dbReference type="Pfam" id="PF01522">
    <property type="entry name" value="Polysacc_deac_1"/>
    <property type="match status" value="1"/>
</dbReference>
<feature type="region of interest" description="Disordered" evidence="3">
    <location>
        <begin position="25"/>
        <end position="71"/>
    </location>
</feature>
<dbReference type="PROSITE" id="PS51257">
    <property type="entry name" value="PROKAR_LIPOPROTEIN"/>
    <property type="match status" value="1"/>
</dbReference>
<name>A0ABP6I916_9ACTN</name>
<dbReference type="EMBL" id="BAAAVI010000003">
    <property type="protein sequence ID" value="GAA2849742.1"/>
    <property type="molecule type" value="Genomic_DNA"/>
</dbReference>
<evidence type="ECO:0000313" key="7">
    <source>
        <dbReference type="Proteomes" id="UP001500831"/>
    </source>
</evidence>
<proteinExistence type="predicted"/>
<feature type="chain" id="PRO_5047397494" description="NodB homology domain-containing protein" evidence="4">
    <location>
        <begin position="24"/>
        <end position="284"/>
    </location>
</feature>
<dbReference type="Gene3D" id="3.20.20.370">
    <property type="entry name" value="Glycoside hydrolase/deacetylase"/>
    <property type="match status" value="1"/>
</dbReference>
<dbReference type="PROSITE" id="PS51677">
    <property type="entry name" value="NODB"/>
    <property type="match status" value="1"/>
</dbReference>
<dbReference type="InterPro" id="IPR002509">
    <property type="entry name" value="NODB_dom"/>
</dbReference>
<keyword evidence="1" id="KW-0479">Metal-binding</keyword>
<organism evidence="6 7">
    <name type="scientific">Streptosporangium fragile</name>
    <dbReference type="NCBI Taxonomy" id="46186"/>
    <lineage>
        <taxon>Bacteria</taxon>
        <taxon>Bacillati</taxon>
        <taxon>Actinomycetota</taxon>
        <taxon>Actinomycetes</taxon>
        <taxon>Streptosporangiales</taxon>
        <taxon>Streptosporangiaceae</taxon>
        <taxon>Streptosporangium</taxon>
    </lineage>
</organism>
<keyword evidence="2" id="KW-0378">Hydrolase</keyword>
<evidence type="ECO:0000256" key="2">
    <source>
        <dbReference type="ARBA" id="ARBA00022801"/>
    </source>
</evidence>
<accession>A0ABP6I916</accession>
<keyword evidence="4" id="KW-0732">Signal</keyword>
<feature type="signal peptide" evidence="4">
    <location>
        <begin position="1"/>
        <end position="23"/>
    </location>
</feature>
<evidence type="ECO:0000313" key="6">
    <source>
        <dbReference type="EMBL" id="GAA2849742.1"/>
    </source>
</evidence>
<sequence length="284" mass="31087">MRLWIVPMVLLAAAGCASPIAPADRERRPAASAPAASAPAASAPAVPATGRLPATERGGADGERAYRPGEGLPAAPAARRVNCRRIKCVALTFDDGPGPYTRPLLDVLARHRARATFFVLGRMVVDDGPGTVRRMVAEGHELGNHSWSHPVLSELSRARIRWQLLRTQLVVEQATGVRMTVMRPPYGATDLRVTAESRRQGLAQVLWNVDTLDWRDRKVSVVVRRAARIRPGSIVLLHDIHPSTVTAVPRLLRRLAARGYTFVTLSELYGGRPLKPGRKYYNRG</sequence>
<protein>
    <recommendedName>
        <fullName evidence="5">NodB homology domain-containing protein</fullName>
    </recommendedName>
</protein>